<evidence type="ECO:0000313" key="4">
    <source>
        <dbReference type="Proteomes" id="UP001586593"/>
    </source>
</evidence>
<feature type="chain" id="PRO_5046067941" description="DUF7136 domain-containing protein" evidence="1">
    <location>
        <begin position="23"/>
        <end position="273"/>
    </location>
</feature>
<gene>
    <name evidence="3" type="ORF">VTK73DRAFT_4513</name>
</gene>
<feature type="signal peptide" evidence="1">
    <location>
        <begin position="1"/>
        <end position="22"/>
    </location>
</feature>
<feature type="domain" description="DUF7136" evidence="2">
    <location>
        <begin position="32"/>
        <end position="233"/>
    </location>
</feature>
<dbReference type="Proteomes" id="UP001586593">
    <property type="component" value="Unassembled WGS sequence"/>
</dbReference>
<keyword evidence="1" id="KW-0732">Signal</keyword>
<evidence type="ECO:0000313" key="3">
    <source>
        <dbReference type="EMBL" id="KAL1866814.1"/>
    </source>
</evidence>
<evidence type="ECO:0000259" key="2">
    <source>
        <dbReference type="Pfam" id="PF23584"/>
    </source>
</evidence>
<proteinExistence type="predicted"/>
<dbReference type="InterPro" id="IPR055560">
    <property type="entry name" value="DUF7136"/>
</dbReference>
<accession>A0ABR3WT01</accession>
<protein>
    <recommendedName>
        <fullName evidence="2">DUF7136 domain-containing protein</fullName>
    </recommendedName>
</protein>
<dbReference type="Pfam" id="PF23584">
    <property type="entry name" value="DUF7136"/>
    <property type="match status" value="1"/>
</dbReference>
<reference evidence="3 4" key="1">
    <citation type="journal article" date="2024" name="Commun. Biol.">
        <title>Comparative genomic analysis of thermophilic fungi reveals convergent evolutionary adaptations and gene losses.</title>
        <authorList>
            <person name="Steindorff A.S."/>
            <person name="Aguilar-Pontes M.V."/>
            <person name="Robinson A.J."/>
            <person name="Andreopoulos B."/>
            <person name="LaButti K."/>
            <person name="Kuo A."/>
            <person name="Mondo S."/>
            <person name="Riley R."/>
            <person name="Otillar R."/>
            <person name="Haridas S."/>
            <person name="Lipzen A."/>
            <person name="Grimwood J."/>
            <person name="Schmutz J."/>
            <person name="Clum A."/>
            <person name="Reid I.D."/>
            <person name="Moisan M.C."/>
            <person name="Butler G."/>
            <person name="Nguyen T.T.M."/>
            <person name="Dewar K."/>
            <person name="Conant G."/>
            <person name="Drula E."/>
            <person name="Henrissat B."/>
            <person name="Hansel C."/>
            <person name="Singer S."/>
            <person name="Hutchinson M.I."/>
            <person name="de Vries R.P."/>
            <person name="Natvig D.O."/>
            <person name="Powell A.J."/>
            <person name="Tsang A."/>
            <person name="Grigoriev I.V."/>
        </authorList>
    </citation>
    <scope>NUCLEOTIDE SEQUENCE [LARGE SCALE GENOMIC DNA]</scope>
    <source>
        <strain evidence="3 4">ATCC 24622</strain>
    </source>
</reference>
<dbReference type="EMBL" id="JAZHXJ010000256">
    <property type="protein sequence ID" value="KAL1866814.1"/>
    <property type="molecule type" value="Genomic_DNA"/>
</dbReference>
<sequence length="273" mass="30552">MSSASRLFCWLGLFLRVAIVAAESVPEQEELPRLLEVDVIFPRNDTYRPVFPFPVVVAIRGLPAAYRHGLDVQLFMGPRDIPTYVLGGLDYYTPGDLGKATDTFYIVRPDIRIINSTTPGWQLEYLVLLNPNCTVTREDRDRRNNETEISRTIEFTIDEKAGKFPDIVPLDGSCPQPIASFNMTGQHGYIPFPGDDCFVYVDYPADPCAVKATSSVESMVGTMMNRLLCKGHKWPQDAQKVACPYSAAVSTWRIPYPALLAGLLMWATIMMGF</sequence>
<name>A0ABR3WT01_9PEZI</name>
<keyword evidence="4" id="KW-1185">Reference proteome</keyword>
<organism evidence="3 4">
    <name type="scientific">Phialemonium thermophilum</name>
    <dbReference type="NCBI Taxonomy" id="223376"/>
    <lineage>
        <taxon>Eukaryota</taxon>
        <taxon>Fungi</taxon>
        <taxon>Dikarya</taxon>
        <taxon>Ascomycota</taxon>
        <taxon>Pezizomycotina</taxon>
        <taxon>Sordariomycetes</taxon>
        <taxon>Sordariomycetidae</taxon>
        <taxon>Cephalothecales</taxon>
        <taxon>Cephalothecaceae</taxon>
        <taxon>Phialemonium</taxon>
    </lineage>
</organism>
<evidence type="ECO:0000256" key="1">
    <source>
        <dbReference type="SAM" id="SignalP"/>
    </source>
</evidence>
<comment type="caution">
    <text evidence="3">The sequence shown here is derived from an EMBL/GenBank/DDBJ whole genome shotgun (WGS) entry which is preliminary data.</text>
</comment>